<gene>
    <name evidence="2" type="ORF">F5X68DRAFT_215095</name>
</gene>
<keyword evidence="3" id="KW-1185">Reference proteome</keyword>
<evidence type="ECO:0000256" key="1">
    <source>
        <dbReference type="SAM" id="Phobius"/>
    </source>
</evidence>
<keyword evidence="1" id="KW-1133">Transmembrane helix</keyword>
<reference evidence="2" key="1">
    <citation type="journal article" date="2021" name="Nat. Commun.">
        <title>Genetic determinants of endophytism in the Arabidopsis root mycobiome.</title>
        <authorList>
            <person name="Mesny F."/>
            <person name="Miyauchi S."/>
            <person name="Thiergart T."/>
            <person name="Pickel B."/>
            <person name="Atanasova L."/>
            <person name="Karlsson M."/>
            <person name="Huettel B."/>
            <person name="Barry K.W."/>
            <person name="Haridas S."/>
            <person name="Chen C."/>
            <person name="Bauer D."/>
            <person name="Andreopoulos W."/>
            <person name="Pangilinan J."/>
            <person name="LaButti K."/>
            <person name="Riley R."/>
            <person name="Lipzen A."/>
            <person name="Clum A."/>
            <person name="Drula E."/>
            <person name="Henrissat B."/>
            <person name="Kohler A."/>
            <person name="Grigoriev I.V."/>
            <person name="Martin F.M."/>
            <person name="Hacquard S."/>
        </authorList>
    </citation>
    <scope>NUCLEOTIDE SEQUENCE</scope>
    <source>
        <strain evidence="2">MPI-SDFR-AT-0117</strain>
    </source>
</reference>
<keyword evidence="1" id="KW-0472">Membrane</keyword>
<proteinExistence type="predicted"/>
<protein>
    <submittedName>
        <fullName evidence="2">Uncharacterized protein</fullName>
    </submittedName>
</protein>
<keyword evidence="1" id="KW-0812">Transmembrane</keyword>
<sequence>MSSKWPLLFLFSRSLKASVSSPIILFIITLFSWSFVLSFMRTSLRATSSAEYFSLNAYWAYTASDCAEAVICFSISCRRSAPGLTLYM</sequence>
<dbReference type="EMBL" id="JAGSXJ010000028">
    <property type="protein sequence ID" value="KAH6671528.1"/>
    <property type="molecule type" value="Genomic_DNA"/>
</dbReference>
<evidence type="ECO:0000313" key="2">
    <source>
        <dbReference type="EMBL" id="KAH6671528.1"/>
    </source>
</evidence>
<feature type="transmembrane region" description="Helical" evidence="1">
    <location>
        <begin position="20"/>
        <end position="40"/>
    </location>
</feature>
<evidence type="ECO:0000313" key="3">
    <source>
        <dbReference type="Proteomes" id="UP000770015"/>
    </source>
</evidence>
<dbReference type="Proteomes" id="UP000770015">
    <property type="component" value="Unassembled WGS sequence"/>
</dbReference>
<accession>A0A9P8V1I8</accession>
<name>A0A9P8V1I8_9PEZI</name>
<comment type="caution">
    <text evidence="2">The sequence shown here is derived from an EMBL/GenBank/DDBJ whole genome shotgun (WGS) entry which is preliminary data.</text>
</comment>
<organism evidence="2 3">
    <name type="scientific">Plectosphaerella plurivora</name>
    <dbReference type="NCBI Taxonomy" id="936078"/>
    <lineage>
        <taxon>Eukaryota</taxon>
        <taxon>Fungi</taxon>
        <taxon>Dikarya</taxon>
        <taxon>Ascomycota</taxon>
        <taxon>Pezizomycotina</taxon>
        <taxon>Sordariomycetes</taxon>
        <taxon>Hypocreomycetidae</taxon>
        <taxon>Glomerellales</taxon>
        <taxon>Plectosphaerellaceae</taxon>
        <taxon>Plectosphaerella</taxon>
    </lineage>
</organism>
<dbReference type="AlphaFoldDB" id="A0A9P8V1I8"/>